<keyword evidence="6 12" id="KW-0698">rRNA processing</keyword>
<evidence type="ECO:0000313" key="16">
    <source>
        <dbReference type="Proteomes" id="UP000839052"/>
    </source>
</evidence>
<evidence type="ECO:0000256" key="2">
    <source>
        <dbReference type="ARBA" id="ARBA00005528"/>
    </source>
</evidence>
<comment type="function">
    <text evidence="10 12">Specifically methylates the N3 position of the uracil ring of uridine 1498 (m3U1498) in 16S rRNA. Acts on the fully assembled 30S ribosomal subunit.</text>
</comment>
<evidence type="ECO:0000256" key="1">
    <source>
        <dbReference type="ARBA" id="ARBA00004496"/>
    </source>
</evidence>
<protein>
    <recommendedName>
        <fullName evidence="4 12">Ribosomal RNA small subunit methyltransferase E</fullName>
        <ecNumber evidence="3 12">2.1.1.193</ecNumber>
    </recommendedName>
</protein>
<evidence type="ECO:0000256" key="9">
    <source>
        <dbReference type="ARBA" id="ARBA00022691"/>
    </source>
</evidence>
<dbReference type="InterPro" id="IPR046887">
    <property type="entry name" value="RsmE_PUA-like"/>
</dbReference>
<feature type="domain" description="Ribosomal RNA small subunit methyltransferase E methyltransferase" evidence="13">
    <location>
        <begin position="75"/>
        <end position="238"/>
    </location>
</feature>
<dbReference type="Pfam" id="PF20260">
    <property type="entry name" value="PUA_4"/>
    <property type="match status" value="1"/>
</dbReference>
<keyword evidence="9 12" id="KW-0949">S-adenosyl-L-methionine</keyword>
<name>A0ABN8AI70_9PROT</name>
<evidence type="ECO:0000256" key="6">
    <source>
        <dbReference type="ARBA" id="ARBA00022552"/>
    </source>
</evidence>
<dbReference type="GO" id="GO:0008168">
    <property type="term" value="F:methyltransferase activity"/>
    <property type="evidence" value="ECO:0007669"/>
    <property type="project" value="UniProtKB-KW"/>
</dbReference>
<dbReference type="EC" id="2.1.1.193" evidence="3 12"/>
<evidence type="ECO:0000259" key="13">
    <source>
        <dbReference type="Pfam" id="PF04452"/>
    </source>
</evidence>
<dbReference type="PIRSF" id="PIRSF015601">
    <property type="entry name" value="MTase_slr0722"/>
    <property type="match status" value="1"/>
</dbReference>
<dbReference type="InterPro" id="IPR029028">
    <property type="entry name" value="Alpha/beta_knot_MTases"/>
</dbReference>
<evidence type="ECO:0000256" key="4">
    <source>
        <dbReference type="ARBA" id="ARBA00013673"/>
    </source>
</evidence>
<evidence type="ECO:0000259" key="14">
    <source>
        <dbReference type="Pfam" id="PF20260"/>
    </source>
</evidence>
<dbReference type="NCBIfam" id="TIGR00046">
    <property type="entry name" value="RsmE family RNA methyltransferase"/>
    <property type="match status" value="1"/>
</dbReference>
<dbReference type="PANTHER" id="PTHR30027">
    <property type="entry name" value="RIBOSOMAL RNA SMALL SUBUNIT METHYLTRANSFERASE E"/>
    <property type="match status" value="1"/>
</dbReference>
<dbReference type="InterPro" id="IPR015947">
    <property type="entry name" value="PUA-like_sf"/>
</dbReference>
<keyword evidence="16" id="KW-1185">Reference proteome</keyword>
<comment type="similarity">
    <text evidence="2 12">Belongs to the RNA methyltransferase RsmE family.</text>
</comment>
<dbReference type="InterPro" id="IPR006700">
    <property type="entry name" value="RsmE"/>
</dbReference>
<proteinExistence type="inferred from homology"/>
<evidence type="ECO:0000256" key="3">
    <source>
        <dbReference type="ARBA" id="ARBA00012328"/>
    </source>
</evidence>
<evidence type="ECO:0000256" key="12">
    <source>
        <dbReference type="PIRNR" id="PIRNR015601"/>
    </source>
</evidence>
<sequence length="245" mass="26877">MTTPRFYCPPPLHANTKFELPEAAAHHASRVLRLRVNDGVRVFDGVGNELHGRICEIEGKKVVLEKLQVCTVNRESPLNIVLAQALCSSEKMDWVIQKATELGATEIQSVQTQRSMVKLTGDRAEKRTQHWHGITIAACEQCGRNMLPKVHAPLEFSSWIATIGDARGSKFILLPEAVTTLHEQPKPQGKATLLIGPEGGFSADEVQIAQRAGFISIRLGARLLRTETAAVAGIATLQTLWGDFI</sequence>
<dbReference type="EMBL" id="OU912926">
    <property type="protein sequence ID" value="CAG9931424.1"/>
    <property type="molecule type" value="Genomic_DNA"/>
</dbReference>
<keyword evidence="7 12" id="KW-0489">Methyltransferase</keyword>
<dbReference type="SUPFAM" id="SSF88697">
    <property type="entry name" value="PUA domain-like"/>
    <property type="match status" value="1"/>
</dbReference>
<dbReference type="InterPro" id="IPR046886">
    <property type="entry name" value="RsmE_MTase_dom"/>
</dbReference>
<reference evidence="15 16" key="1">
    <citation type="submission" date="2021-10" db="EMBL/GenBank/DDBJ databases">
        <authorList>
            <person name="Koch H."/>
        </authorList>
    </citation>
    <scope>NUCLEOTIDE SEQUENCE [LARGE SCALE GENOMIC DNA]</scope>
    <source>
        <strain evidence="15">6680</strain>
    </source>
</reference>
<evidence type="ECO:0000256" key="7">
    <source>
        <dbReference type="ARBA" id="ARBA00022603"/>
    </source>
</evidence>
<dbReference type="GO" id="GO:0032259">
    <property type="term" value="P:methylation"/>
    <property type="evidence" value="ECO:0007669"/>
    <property type="project" value="UniProtKB-KW"/>
</dbReference>
<evidence type="ECO:0000256" key="5">
    <source>
        <dbReference type="ARBA" id="ARBA00022490"/>
    </source>
</evidence>
<comment type="catalytic activity">
    <reaction evidence="11 12">
        <text>uridine(1498) in 16S rRNA + S-adenosyl-L-methionine = N(3)-methyluridine(1498) in 16S rRNA + S-adenosyl-L-homocysteine + H(+)</text>
        <dbReference type="Rhea" id="RHEA:42920"/>
        <dbReference type="Rhea" id="RHEA-COMP:10283"/>
        <dbReference type="Rhea" id="RHEA-COMP:10284"/>
        <dbReference type="ChEBI" id="CHEBI:15378"/>
        <dbReference type="ChEBI" id="CHEBI:57856"/>
        <dbReference type="ChEBI" id="CHEBI:59789"/>
        <dbReference type="ChEBI" id="CHEBI:65315"/>
        <dbReference type="ChEBI" id="CHEBI:74502"/>
        <dbReference type="EC" id="2.1.1.193"/>
    </reaction>
</comment>
<evidence type="ECO:0000256" key="10">
    <source>
        <dbReference type="ARBA" id="ARBA00025699"/>
    </source>
</evidence>
<dbReference type="RefSeq" id="WP_239795527.1">
    <property type="nucleotide sequence ID" value="NZ_OU912926.1"/>
</dbReference>
<dbReference type="NCBIfam" id="NF008692">
    <property type="entry name" value="PRK11713.1-5"/>
    <property type="match status" value="1"/>
</dbReference>
<keyword evidence="5 12" id="KW-0963">Cytoplasm</keyword>
<dbReference type="Pfam" id="PF04452">
    <property type="entry name" value="Methyltrans_RNA"/>
    <property type="match status" value="1"/>
</dbReference>
<organism evidence="15 16">
    <name type="scientific">Candidatus Nitrotoga arctica</name>
    <dbReference type="NCBI Taxonomy" id="453162"/>
    <lineage>
        <taxon>Bacteria</taxon>
        <taxon>Pseudomonadati</taxon>
        <taxon>Pseudomonadota</taxon>
        <taxon>Betaproteobacteria</taxon>
        <taxon>Nitrosomonadales</taxon>
        <taxon>Gallionellaceae</taxon>
        <taxon>Candidatus Nitrotoga</taxon>
    </lineage>
</organism>
<dbReference type="PANTHER" id="PTHR30027:SF3">
    <property type="entry name" value="16S RRNA (URACIL(1498)-N(3))-METHYLTRANSFERASE"/>
    <property type="match status" value="1"/>
</dbReference>
<comment type="subcellular location">
    <subcellularLocation>
        <location evidence="1 12">Cytoplasm</location>
    </subcellularLocation>
</comment>
<dbReference type="Gene3D" id="3.40.1280.10">
    <property type="match status" value="1"/>
</dbReference>
<evidence type="ECO:0000256" key="8">
    <source>
        <dbReference type="ARBA" id="ARBA00022679"/>
    </source>
</evidence>
<dbReference type="Gene3D" id="2.40.240.20">
    <property type="entry name" value="Hypothetical PUA domain-like, domain 1"/>
    <property type="match status" value="1"/>
</dbReference>
<feature type="domain" description="Ribosomal RNA small subunit methyltransferase E PUA-like" evidence="14">
    <location>
        <begin position="20"/>
        <end position="65"/>
    </location>
</feature>
<keyword evidence="8 12" id="KW-0808">Transferase</keyword>
<gene>
    <name evidence="15" type="primary">rsmE</name>
    <name evidence="15" type="ORF">NTG6680_0171</name>
</gene>
<accession>A0ABN8AI70</accession>
<dbReference type="CDD" id="cd18084">
    <property type="entry name" value="RsmE-like"/>
    <property type="match status" value="1"/>
</dbReference>
<evidence type="ECO:0000256" key="11">
    <source>
        <dbReference type="ARBA" id="ARBA00047944"/>
    </source>
</evidence>
<evidence type="ECO:0000313" key="15">
    <source>
        <dbReference type="EMBL" id="CAG9931424.1"/>
    </source>
</evidence>
<dbReference type="SUPFAM" id="SSF75217">
    <property type="entry name" value="alpha/beta knot"/>
    <property type="match status" value="1"/>
</dbReference>
<dbReference type="InterPro" id="IPR029026">
    <property type="entry name" value="tRNA_m1G_MTases_N"/>
</dbReference>
<dbReference type="Proteomes" id="UP000839052">
    <property type="component" value="Chromosome"/>
</dbReference>